<gene>
    <name evidence="5" type="ORF">CPEL01642_LOCUS2794</name>
</gene>
<dbReference type="EMBL" id="HBEY01005705">
    <property type="protein sequence ID" value="CAD8599464.1"/>
    <property type="molecule type" value="Transcribed_RNA"/>
</dbReference>
<dbReference type="InterPro" id="IPR000014">
    <property type="entry name" value="PAS"/>
</dbReference>
<dbReference type="CDD" id="cd00130">
    <property type="entry name" value="PAS"/>
    <property type="match status" value="1"/>
</dbReference>
<sequence length="303" mass="33301">MVQSLAEAIQISDDCRIITTGTPPFTIVHTNKAWSELTGYKFTEVANRTSGFLQGPHTEKLALQELRVAVHNGLQTKVRVINYTKSGDPFHNTLDVIPLKDKRGELTHYCGVLAGEPVADNSVPRLERTQPVLPALLSEEETRESQDESVPAVASINASTSGADTGAIATAAAEPPNKRIKHELPRLANAINNQKDAVVLTQATPPFAITHVNQPWCEMCGYSLEEVEGLTNSFLQGPETDQGLLDELMSSVRRGEPASARLVNYKKNGVRFVNQLQVKPLYNEDDEIEHLMAMLHEVDETVI</sequence>
<dbReference type="SMART" id="SM00091">
    <property type="entry name" value="PAS"/>
    <property type="match status" value="2"/>
</dbReference>
<name>A0A7S0PV59_9EUKA</name>
<evidence type="ECO:0000256" key="2">
    <source>
        <dbReference type="ARBA" id="ARBA00022643"/>
    </source>
</evidence>
<evidence type="ECO:0000313" key="5">
    <source>
        <dbReference type="EMBL" id="CAD8599464.1"/>
    </source>
</evidence>
<keyword evidence="2" id="KW-0288">FMN</keyword>
<organism evidence="5">
    <name type="scientific">Coccolithus braarudii</name>
    <dbReference type="NCBI Taxonomy" id="221442"/>
    <lineage>
        <taxon>Eukaryota</taxon>
        <taxon>Haptista</taxon>
        <taxon>Haptophyta</taxon>
        <taxon>Prymnesiophyceae</taxon>
        <taxon>Coccolithales</taxon>
        <taxon>Coccolithaceae</taxon>
        <taxon>Coccolithus</taxon>
    </lineage>
</organism>
<keyword evidence="1" id="KW-0285">Flavoprotein</keyword>
<feature type="domain" description="PAS" evidence="4">
    <location>
        <begin position="185"/>
        <end position="257"/>
    </location>
</feature>
<dbReference type="NCBIfam" id="TIGR00229">
    <property type="entry name" value="sensory_box"/>
    <property type="match status" value="1"/>
</dbReference>
<dbReference type="InterPro" id="IPR035965">
    <property type="entry name" value="PAS-like_dom_sf"/>
</dbReference>
<dbReference type="PANTHER" id="PTHR47429">
    <property type="entry name" value="PROTEIN TWIN LOV 1"/>
    <property type="match status" value="1"/>
</dbReference>
<accession>A0A7S0PV59</accession>
<keyword evidence="3" id="KW-0157">Chromophore</keyword>
<dbReference type="AlphaFoldDB" id="A0A7S0PV59"/>
<reference evidence="5" key="1">
    <citation type="submission" date="2021-01" db="EMBL/GenBank/DDBJ databases">
        <authorList>
            <person name="Corre E."/>
            <person name="Pelletier E."/>
            <person name="Niang G."/>
            <person name="Scheremetjew M."/>
            <person name="Finn R."/>
            <person name="Kale V."/>
            <person name="Holt S."/>
            <person name="Cochrane G."/>
            <person name="Meng A."/>
            <person name="Brown T."/>
            <person name="Cohen L."/>
        </authorList>
    </citation>
    <scope>NUCLEOTIDE SEQUENCE</scope>
    <source>
        <strain evidence="5">PLY182g</strain>
    </source>
</reference>
<protein>
    <recommendedName>
        <fullName evidence="4">PAS domain-containing protein</fullName>
    </recommendedName>
</protein>
<evidence type="ECO:0000259" key="4">
    <source>
        <dbReference type="SMART" id="SM00091"/>
    </source>
</evidence>
<dbReference type="GO" id="GO:0005634">
    <property type="term" value="C:nucleus"/>
    <property type="evidence" value="ECO:0007669"/>
    <property type="project" value="TreeGrafter"/>
</dbReference>
<evidence type="ECO:0000256" key="1">
    <source>
        <dbReference type="ARBA" id="ARBA00022630"/>
    </source>
</evidence>
<evidence type="ECO:0000256" key="3">
    <source>
        <dbReference type="ARBA" id="ARBA00022991"/>
    </source>
</evidence>
<dbReference type="Gene3D" id="3.30.450.20">
    <property type="entry name" value="PAS domain"/>
    <property type="match status" value="2"/>
</dbReference>
<feature type="domain" description="PAS" evidence="4">
    <location>
        <begin position="3"/>
        <end position="75"/>
    </location>
</feature>
<proteinExistence type="predicted"/>
<dbReference type="Pfam" id="PF13426">
    <property type="entry name" value="PAS_9"/>
    <property type="match status" value="2"/>
</dbReference>
<dbReference type="PANTHER" id="PTHR47429:SF2">
    <property type="entry name" value="PROTEIN TWIN LOV 1"/>
    <property type="match status" value="1"/>
</dbReference>
<dbReference type="SUPFAM" id="SSF55785">
    <property type="entry name" value="PYP-like sensor domain (PAS domain)"/>
    <property type="match status" value="2"/>
</dbReference>